<organism evidence="1 2">
    <name type="scientific">Cichorium intybus</name>
    <name type="common">Chicory</name>
    <dbReference type="NCBI Taxonomy" id="13427"/>
    <lineage>
        <taxon>Eukaryota</taxon>
        <taxon>Viridiplantae</taxon>
        <taxon>Streptophyta</taxon>
        <taxon>Embryophyta</taxon>
        <taxon>Tracheophyta</taxon>
        <taxon>Spermatophyta</taxon>
        <taxon>Magnoliopsida</taxon>
        <taxon>eudicotyledons</taxon>
        <taxon>Gunneridae</taxon>
        <taxon>Pentapetalae</taxon>
        <taxon>asterids</taxon>
        <taxon>campanulids</taxon>
        <taxon>Asterales</taxon>
        <taxon>Asteraceae</taxon>
        <taxon>Cichorioideae</taxon>
        <taxon>Cichorieae</taxon>
        <taxon>Cichoriinae</taxon>
        <taxon>Cichorium</taxon>
    </lineage>
</organism>
<keyword evidence="2" id="KW-1185">Reference proteome</keyword>
<gene>
    <name evidence="1" type="ORF">L2E82_02609</name>
</gene>
<comment type="caution">
    <text evidence="1">The sequence shown here is derived from an EMBL/GenBank/DDBJ whole genome shotgun (WGS) entry which is preliminary data.</text>
</comment>
<name>A0ACB9H374_CICIN</name>
<protein>
    <submittedName>
        <fullName evidence="1">Uncharacterized protein</fullName>
    </submittedName>
</protein>
<proteinExistence type="predicted"/>
<accession>A0ACB9H374</accession>
<evidence type="ECO:0000313" key="2">
    <source>
        <dbReference type="Proteomes" id="UP001055811"/>
    </source>
</evidence>
<evidence type="ECO:0000313" key="1">
    <source>
        <dbReference type="EMBL" id="KAI3789805.1"/>
    </source>
</evidence>
<reference evidence="2" key="1">
    <citation type="journal article" date="2022" name="Mol. Ecol. Resour.">
        <title>The genomes of chicory, endive, great burdock and yacon provide insights into Asteraceae palaeo-polyploidization history and plant inulin production.</title>
        <authorList>
            <person name="Fan W."/>
            <person name="Wang S."/>
            <person name="Wang H."/>
            <person name="Wang A."/>
            <person name="Jiang F."/>
            <person name="Liu H."/>
            <person name="Zhao H."/>
            <person name="Xu D."/>
            <person name="Zhang Y."/>
        </authorList>
    </citation>
    <scope>NUCLEOTIDE SEQUENCE [LARGE SCALE GENOMIC DNA]</scope>
    <source>
        <strain evidence="2">cv. Punajuju</strain>
    </source>
</reference>
<dbReference type="Proteomes" id="UP001055811">
    <property type="component" value="Linkage Group LG01"/>
</dbReference>
<dbReference type="EMBL" id="CM042009">
    <property type="protein sequence ID" value="KAI3789805.1"/>
    <property type="molecule type" value="Genomic_DNA"/>
</dbReference>
<reference evidence="1 2" key="2">
    <citation type="journal article" date="2022" name="Mol. Ecol. Resour.">
        <title>The genomes of chicory, endive, great burdock and yacon provide insights into Asteraceae paleo-polyploidization history and plant inulin production.</title>
        <authorList>
            <person name="Fan W."/>
            <person name="Wang S."/>
            <person name="Wang H."/>
            <person name="Wang A."/>
            <person name="Jiang F."/>
            <person name="Liu H."/>
            <person name="Zhao H."/>
            <person name="Xu D."/>
            <person name="Zhang Y."/>
        </authorList>
    </citation>
    <scope>NUCLEOTIDE SEQUENCE [LARGE SCALE GENOMIC DNA]</scope>
    <source>
        <strain evidence="2">cv. Punajuju</strain>
        <tissue evidence="1">Leaves</tissue>
    </source>
</reference>
<sequence length="70" mass="7847">MSVFIGLSIRDVFSSKNSNTLSFSLHISIAIFIYTPFESLYPFLPSPITLFPLFSIPFSLPIFPPFSLSV</sequence>